<feature type="binding site" evidence="6">
    <location>
        <position position="485"/>
    </location>
    <ligand>
        <name>Ca(2+)</name>
        <dbReference type="ChEBI" id="CHEBI:29108"/>
    </ligand>
</feature>
<feature type="domain" description="PA" evidence="10">
    <location>
        <begin position="728"/>
        <end position="817"/>
    </location>
</feature>
<name>A0A5C3MG40_9AGAR</name>
<keyword evidence="12" id="KW-1185">Reference proteome</keyword>
<dbReference type="SUPFAM" id="SSF52025">
    <property type="entry name" value="PA domain"/>
    <property type="match status" value="1"/>
</dbReference>
<accession>A0A5C3MG40</accession>
<dbReference type="InterPro" id="IPR012341">
    <property type="entry name" value="6hp_glycosidase-like_sf"/>
</dbReference>
<sequence length="887" mass="99761">MKWRHYWPECLLALVIAVLEGSKWLPNLNTQASSPIKNAGWSTQRKLAAREKTRELWYHGFDNYMTFAFPLDELTPLSCSGQGPDWSNPHNIASNDVAGNFSLTLIDVLDTLVVLDDRQGFETAVKNVIQWVSFDVNTKPQVFETTIRVLGGLLSGHIFANQTGQPFHLPWYRGELLDLAYDLGKRLLPAFSTPTGLPYARINLRHGLMKGETIETCSAGAGSLILEFATLSRLTGDDRFEKAAHRAFFGIWNRKSEIGLIGNTINIRTGDWIFPEATGIGAGIDSFYEYALKWYIMSGDVEFLDVWDDAYSAIMRYSRGVDGFWYRPVNMHTGDIAYNTVDSLSAFWPGLQVLAGDVQSAIKLHMSYYNLWREHAGLPEVYDTSHKKATSHQYPLRPEFIESTWYLYRATRDPFYLDVGERVLNDITMRCKVECGLTGIQDLRTNKRDDRMESFALSETLKYLYLLFDEENVLHSDDSNYVLTTEGHILTLGREHLKPVSATRNRLRGVDNHQCPAYKPFFSVYDNQEKNSGLVEGVRARPDVEYPRFLVNRSPTHHDTNAWSVYGWCEKPKFDLYSYDFILSANGKLVPEDLNPSLLKLGVLPDGFIINNVTGVRAHIVRRLDGKGYDISKLGHYAVRPGHTVYINDTTLFKSSAQDPREEMLKRDPDVELHFFTGEVDPMFQVQTGIPEEQLEEIVTAYTASFGADLSAHVEDDKRAQFSRSEGLVVYREPINPTGCKPYTHSYPNSVLVVQRGECTFMEKLLEAKAASAAGVVVISNESGAINPTANMDEVTAAGDLSGVGIVLITRDSGEALVRLLDQAEAHGAGRIMVMVNPGPHSSLDNTDTGHVPTEKDSRKEEKEKDPNSNRILYINGHPLLNTRLLV</sequence>
<dbReference type="EMBL" id="ML213591">
    <property type="protein sequence ID" value="TFK43613.1"/>
    <property type="molecule type" value="Genomic_DNA"/>
</dbReference>
<keyword evidence="7" id="KW-0378">Hydrolase</keyword>
<evidence type="ECO:0000256" key="1">
    <source>
        <dbReference type="ARBA" id="ARBA00004240"/>
    </source>
</evidence>
<dbReference type="Proteomes" id="UP000308652">
    <property type="component" value="Unassembled WGS sequence"/>
</dbReference>
<evidence type="ECO:0000256" key="8">
    <source>
        <dbReference type="SAM" id="MobiDB-lite"/>
    </source>
</evidence>
<dbReference type="Pfam" id="PF01532">
    <property type="entry name" value="Glyco_hydro_47"/>
    <property type="match status" value="1"/>
</dbReference>
<organism evidence="11 12">
    <name type="scientific">Crucibulum laeve</name>
    <dbReference type="NCBI Taxonomy" id="68775"/>
    <lineage>
        <taxon>Eukaryota</taxon>
        <taxon>Fungi</taxon>
        <taxon>Dikarya</taxon>
        <taxon>Basidiomycota</taxon>
        <taxon>Agaricomycotina</taxon>
        <taxon>Agaricomycetes</taxon>
        <taxon>Agaricomycetidae</taxon>
        <taxon>Agaricales</taxon>
        <taxon>Agaricineae</taxon>
        <taxon>Nidulariaceae</taxon>
        <taxon>Crucibulum</taxon>
    </lineage>
</organism>
<proteinExistence type="inferred from homology"/>
<dbReference type="GO" id="GO:0036503">
    <property type="term" value="P:ERAD pathway"/>
    <property type="evidence" value="ECO:0007669"/>
    <property type="project" value="UniProtKB-ARBA"/>
</dbReference>
<dbReference type="GO" id="GO:0044322">
    <property type="term" value="C:endoplasmic reticulum quality control compartment"/>
    <property type="evidence" value="ECO:0007669"/>
    <property type="project" value="GOC"/>
</dbReference>
<feature type="active site" description="Proton donor" evidence="5">
    <location>
        <position position="380"/>
    </location>
</feature>
<comment type="cofactor">
    <cofactor evidence="6">
        <name>Ca(2+)</name>
        <dbReference type="ChEBI" id="CHEBI:29108"/>
    </cofactor>
</comment>
<dbReference type="GO" id="GO:0005975">
    <property type="term" value="P:carbohydrate metabolic process"/>
    <property type="evidence" value="ECO:0007669"/>
    <property type="project" value="InterPro"/>
</dbReference>
<evidence type="ECO:0000256" key="4">
    <source>
        <dbReference type="ARBA" id="ARBA00023180"/>
    </source>
</evidence>
<evidence type="ECO:0000256" key="5">
    <source>
        <dbReference type="PIRSR" id="PIRSR601382-1"/>
    </source>
</evidence>
<protein>
    <recommendedName>
        <fullName evidence="7">alpha-1,2-Mannosidase</fullName>
        <ecNumber evidence="7">3.2.1.-</ecNumber>
    </recommendedName>
</protein>
<dbReference type="STRING" id="68775.A0A5C3MG40"/>
<dbReference type="OrthoDB" id="8118055at2759"/>
<gene>
    <name evidence="11" type="ORF">BDQ12DRAFT_675271</name>
</gene>
<dbReference type="InterPro" id="IPR044674">
    <property type="entry name" value="EDEM1/2/3"/>
</dbReference>
<dbReference type="AlphaFoldDB" id="A0A5C3MG40"/>
<evidence type="ECO:0000313" key="11">
    <source>
        <dbReference type="EMBL" id="TFK43613.1"/>
    </source>
</evidence>
<comment type="similarity">
    <text evidence="2 7">Belongs to the glycosyl hydrolase 47 family.</text>
</comment>
<dbReference type="GO" id="GO:0016020">
    <property type="term" value="C:membrane"/>
    <property type="evidence" value="ECO:0007669"/>
    <property type="project" value="InterPro"/>
</dbReference>
<evidence type="ECO:0000313" key="12">
    <source>
        <dbReference type="Proteomes" id="UP000308652"/>
    </source>
</evidence>
<keyword evidence="9" id="KW-0732">Signal</keyword>
<dbReference type="SUPFAM" id="SSF48225">
    <property type="entry name" value="Seven-hairpin glycosidases"/>
    <property type="match status" value="1"/>
</dbReference>
<feature type="region of interest" description="Disordered" evidence="8">
    <location>
        <begin position="834"/>
        <end position="873"/>
    </location>
</feature>
<dbReference type="GO" id="GO:0004571">
    <property type="term" value="F:mannosyl-oligosaccharide 1,2-alpha-mannosidase activity"/>
    <property type="evidence" value="ECO:0007669"/>
    <property type="project" value="InterPro"/>
</dbReference>
<dbReference type="InterPro" id="IPR046450">
    <property type="entry name" value="PA_dom_sf"/>
</dbReference>
<keyword evidence="6" id="KW-0479">Metal-binding</keyword>
<dbReference type="GO" id="GO:1904380">
    <property type="term" value="P:endoplasmic reticulum mannose trimming"/>
    <property type="evidence" value="ECO:0007669"/>
    <property type="project" value="InterPro"/>
</dbReference>
<dbReference type="GO" id="GO:0005509">
    <property type="term" value="F:calcium ion binding"/>
    <property type="evidence" value="ECO:0007669"/>
    <property type="project" value="InterPro"/>
</dbReference>
<dbReference type="InterPro" id="IPR001382">
    <property type="entry name" value="Glyco_hydro_47"/>
</dbReference>
<evidence type="ECO:0000256" key="6">
    <source>
        <dbReference type="PIRSR" id="PIRSR601382-2"/>
    </source>
</evidence>
<feature type="signal peptide" evidence="9">
    <location>
        <begin position="1"/>
        <end position="21"/>
    </location>
</feature>
<evidence type="ECO:0000256" key="7">
    <source>
        <dbReference type="RuleBase" id="RU361193"/>
    </source>
</evidence>
<evidence type="ECO:0000256" key="2">
    <source>
        <dbReference type="ARBA" id="ARBA00007658"/>
    </source>
</evidence>
<feature type="active site" evidence="5">
    <location>
        <position position="285"/>
    </location>
</feature>
<feature type="active site" evidence="5">
    <location>
        <position position="399"/>
    </location>
</feature>
<dbReference type="PRINTS" id="PR00747">
    <property type="entry name" value="GLYHDRLASE47"/>
</dbReference>
<comment type="subcellular location">
    <subcellularLocation>
        <location evidence="1">Endoplasmic reticulum</location>
    </subcellularLocation>
</comment>
<keyword evidence="3" id="KW-0256">Endoplasmic reticulum</keyword>
<dbReference type="Gene3D" id="1.50.10.10">
    <property type="match status" value="1"/>
</dbReference>
<dbReference type="PANTHER" id="PTHR45679:SF5">
    <property type="entry name" value="ER DEGRADATION-ENHANCING ALPHA-MANNOSIDASE-LIKE PROTEIN 1"/>
    <property type="match status" value="1"/>
</dbReference>
<dbReference type="EC" id="3.2.1.-" evidence="7"/>
<dbReference type="PANTHER" id="PTHR45679">
    <property type="entry name" value="ER DEGRADATION-ENHANCING ALPHA-MANNOSIDASE-LIKE PROTEIN 2"/>
    <property type="match status" value="1"/>
</dbReference>
<evidence type="ECO:0000259" key="10">
    <source>
        <dbReference type="Pfam" id="PF02225"/>
    </source>
</evidence>
<dbReference type="InterPro" id="IPR003137">
    <property type="entry name" value="PA_domain"/>
</dbReference>
<keyword evidence="6" id="KW-0106">Calcium</keyword>
<keyword evidence="7" id="KW-0326">Glycosidase</keyword>
<evidence type="ECO:0000256" key="9">
    <source>
        <dbReference type="SAM" id="SignalP"/>
    </source>
</evidence>
<feature type="chain" id="PRO_5023125743" description="alpha-1,2-Mannosidase" evidence="9">
    <location>
        <begin position="22"/>
        <end position="887"/>
    </location>
</feature>
<dbReference type="Pfam" id="PF02225">
    <property type="entry name" value="PA"/>
    <property type="match status" value="1"/>
</dbReference>
<feature type="active site" description="Proton donor" evidence="5">
    <location>
        <position position="144"/>
    </location>
</feature>
<dbReference type="Gene3D" id="3.50.30.30">
    <property type="match status" value="1"/>
</dbReference>
<dbReference type="InterPro" id="IPR036026">
    <property type="entry name" value="Seven-hairpin_glycosidases"/>
</dbReference>
<evidence type="ECO:0000256" key="3">
    <source>
        <dbReference type="ARBA" id="ARBA00022824"/>
    </source>
</evidence>
<reference evidence="11 12" key="1">
    <citation type="journal article" date="2019" name="Nat. Ecol. Evol.">
        <title>Megaphylogeny resolves global patterns of mushroom evolution.</title>
        <authorList>
            <person name="Varga T."/>
            <person name="Krizsan K."/>
            <person name="Foldi C."/>
            <person name="Dima B."/>
            <person name="Sanchez-Garcia M."/>
            <person name="Sanchez-Ramirez S."/>
            <person name="Szollosi G.J."/>
            <person name="Szarkandi J.G."/>
            <person name="Papp V."/>
            <person name="Albert L."/>
            <person name="Andreopoulos W."/>
            <person name="Angelini C."/>
            <person name="Antonin V."/>
            <person name="Barry K.W."/>
            <person name="Bougher N.L."/>
            <person name="Buchanan P."/>
            <person name="Buyck B."/>
            <person name="Bense V."/>
            <person name="Catcheside P."/>
            <person name="Chovatia M."/>
            <person name="Cooper J."/>
            <person name="Damon W."/>
            <person name="Desjardin D."/>
            <person name="Finy P."/>
            <person name="Geml J."/>
            <person name="Haridas S."/>
            <person name="Hughes K."/>
            <person name="Justo A."/>
            <person name="Karasinski D."/>
            <person name="Kautmanova I."/>
            <person name="Kiss B."/>
            <person name="Kocsube S."/>
            <person name="Kotiranta H."/>
            <person name="LaButti K.M."/>
            <person name="Lechner B.E."/>
            <person name="Liimatainen K."/>
            <person name="Lipzen A."/>
            <person name="Lukacs Z."/>
            <person name="Mihaltcheva S."/>
            <person name="Morgado L.N."/>
            <person name="Niskanen T."/>
            <person name="Noordeloos M.E."/>
            <person name="Ohm R.A."/>
            <person name="Ortiz-Santana B."/>
            <person name="Ovrebo C."/>
            <person name="Racz N."/>
            <person name="Riley R."/>
            <person name="Savchenko A."/>
            <person name="Shiryaev A."/>
            <person name="Soop K."/>
            <person name="Spirin V."/>
            <person name="Szebenyi C."/>
            <person name="Tomsovsky M."/>
            <person name="Tulloss R.E."/>
            <person name="Uehling J."/>
            <person name="Grigoriev I.V."/>
            <person name="Vagvolgyi C."/>
            <person name="Papp T."/>
            <person name="Martin F.M."/>
            <person name="Miettinen O."/>
            <person name="Hibbett D.S."/>
            <person name="Nagy L.G."/>
        </authorList>
    </citation>
    <scope>NUCLEOTIDE SEQUENCE [LARGE SCALE GENOMIC DNA]</scope>
    <source>
        <strain evidence="11 12">CBS 166.37</strain>
    </source>
</reference>
<keyword evidence="4" id="KW-0325">Glycoprotein</keyword>
<feature type="compositionally biased region" description="Basic and acidic residues" evidence="8">
    <location>
        <begin position="853"/>
        <end position="868"/>
    </location>
</feature>